<keyword evidence="1" id="KW-1133">Transmembrane helix</keyword>
<reference evidence="3 4" key="2">
    <citation type="submission" date="2024-07" db="EMBL/GenBank/DDBJ databases">
        <authorList>
            <person name="Akdeniz Z."/>
        </authorList>
    </citation>
    <scope>NUCLEOTIDE SEQUENCE [LARGE SCALE GENOMIC DNA]</scope>
</reference>
<evidence type="ECO:0000256" key="1">
    <source>
        <dbReference type="SAM" id="Phobius"/>
    </source>
</evidence>
<dbReference type="Proteomes" id="UP001642409">
    <property type="component" value="Unassembled WGS sequence"/>
</dbReference>
<feature type="transmembrane region" description="Helical" evidence="1">
    <location>
        <begin position="20"/>
        <end position="40"/>
    </location>
</feature>
<keyword evidence="1" id="KW-0472">Membrane</keyword>
<keyword evidence="1" id="KW-0812">Transmembrane</keyword>
<accession>A0AA86U1W7</accession>
<sequence length="214" mass="25137">MNNDQGDKPKIVTFWCFRHFLISLLLISQVCEFTNIIYIVRPGVSLKIKLKITIVSSTVIKFLFSLLNRYSIRVIQEQPVQEQLPSSHTTQLGELLKSLFLASFSLQIIIIWLSLPTKLSEGSRASEFIQVFNLVWLPESYFGDQIRQRSENIDFSQKFTDIIKNTNIQQQVSKCPKNELQDMSQYHLIQLYLDQEIKRFHYCKIFNQLNINRT</sequence>
<dbReference type="AlphaFoldDB" id="A0AA86U1W7"/>
<proteinExistence type="predicted"/>
<dbReference type="EMBL" id="CAXDID020000151">
    <property type="protein sequence ID" value="CAL6041718.1"/>
    <property type="molecule type" value="Genomic_DNA"/>
</dbReference>
<gene>
    <name evidence="2" type="ORF">HINF_LOCUS24661</name>
    <name evidence="3" type="ORF">HINF_LOCUS39248</name>
</gene>
<organism evidence="2">
    <name type="scientific">Hexamita inflata</name>
    <dbReference type="NCBI Taxonomy" id="28002"/>
    <lineage>
        <taxon>Eukaryota</taxon>
        <taxon>Metamonada</taxon>
        <taxon>Diplomonadida</taxon>
        <taxon>Hexamitidae</taxon>
        <taxon>Hexamitinae</taxon>
        <taxon>Hexamita</taxon>
    </lineage>
</organism>
<reference evidence="2" key="1">
    <citation type="submission" date="2023-06" db="EMBL/GenBank/DDBJ databases">
        <authorList>
            <person name="Kurt Z."/>
        </authorList>
    </citation>
    <scope>NUCLEOTIDE SEQUENCE</scope>
</reference>
<dbReference type="EMBL" id="CATOUU010000643">
    <property type="protein sequence ID" value="CAI9937016.1"/>
    <property type="molecule type" value="Genomic_DNA"/>
</dbReference>
<evidence type="ECO:0000313" key="4">
    <source>
        <dbReference type="Proteomes" id="UP001642409"/>
    </source>
</evidence>
<protein>
    <submittedName>
        <fullName evidence="3">Hypothetical_protein</fullName>
    </submittedName>
</protein>
<comment type="caution">
    <text evidence="2">The sequence shown here is derived from an EMBL/GenBank/DDBJ whole genome shotgun (WGS) entry which is preliminary data.</text>
</comment>
<name>A0AA86U1W7_9EUKA</name>
<keyword evidence="4" id="KW-1185">Reference proteome</keyword>
<evidence type="ECO:0000313" key="2">
    <source>
        <dbReference type="EMBL" id="CAI9937016.1"/>
    </source>
</evidence>
<evidence type="ECO:0000313" key="3">
    <source>
        <dbReference type="EMBL" id="CAL6041718.1"/>
    </source>
</evidence>